<feature type="region of interest" description="Disordered" evidence="1">
    <location>
        <begin position="1"/>
        <end position="24"/>
    </location>
</feature>
<name>A0A9Q0CEQ8_9POAL</name>
<keyword evidence="3" id="KW-1185">Reference proteome</keyword>
<dbReference type="EMBL" id="JAMQYH010000003">
    <property type="protein sequence ID" value="KAJ1692574.1"/>
    <property type="molecule type" value="Genomic_DNA"/>
</dbReference>
<reference evidence="2" key="1">
    <citation type="journal article" date="2022" name="Cell">
        <title>Repeat-based holocentromeres influence genome architecture and karyotype evolution.</title>
        <authorList>
            <person name="Hofstatter P.G."/>
            <person name="Thangavel G."/>
            <person name="Lux T."/>
            <person name="Neumann P."/>
            <person name="Vondrak T."/>
            <person name="Novak P."/>
            <person name="Zhang M."/>
            <person name="Costa L."/>
            <person name="Castellani M."/>
            <person name="Scott A."/>
            <person name="Toegelov H."/>
            <person name="Fuchs J."/>
            <person name="Mata-Sucre Y."/>
            <person name="Dias Y."/>
            <person name="Vanzela A.L.L."/>
            <person name="Huettel B."/>
            <person name="Almeida C.C.S."/>
            <person name="Simkova H."/>
            <person name="Souza G."/>
            <person name="Pedrosa-Harand A."/>
            <person name="Macas J."/>
            <person name="Mayer K.F.X."/>
            <person name="Houben A."/>
            <person name="Marques A."/>
        </authorList>
    </citation>
    <scope>NUCLEOTIDE SEQUENCE</scope>
    <source>
        <strain evidence="2">RhyBre1mFocal</strain>
    </source>
</reference>
<dbReference type="GO" id="GO:0048364">
    <property type="term" value="P:root development"/>
    <property type="evidence" value="ECO:0007669"/>
    <property type="project" value="InterPro"/>
</dbReference>
<dbReference type="OrthoDB" id="784009at2759"/>
<evidence type="ECO:0000256" key="1">
    <source>
        <dbReference type="SAM" id="MobiDB-lite"/>
    </source>
</evidence>
<dbReference type="Proteomes" id="UP001151287">
    <property type="component" value="Unassembled WGS sequence"/>
</dbReference>
<comment type="caution">
    <text evidence="2">The sequence shown here is derived from an EMBL/GenBank/DDBJ whole genome shotgun (WGS) entry which is preliminary data.</text>
</comment>
<evidence type="ECO:0000313" key="2">
    <source>
        <dbReference type="EMBL" id="KAJ1692574.1"/>
    </source>
</evidence>
<dbReference type="PANTHER" id="PTHR33070:SF49">
    <property type="entry name" value="OS06G0725500 PROTEIN"/>
    <property type="match status" value="1"/>
</dbReference>
<dbReference type="AlphaFoldDB" id="A0A9Q0CEQ8"/>
<sequence>MVTGFSRSISLPLSPRRSSKNSSAASYHIRSVSLPCRSHPLISHLEEQIQAVRSWAANADGSASWIETGLFQIETLLMAIKEFQHRSQTQEILCHAISTEGLLDDFLLLADIYGSFVSAIVTLKQHQAEVQSAIRRADKICLVSALRAQRHVEKEIAQLAMCVKNVSKCRSLGFASGASEVAIAGILVEAVNATAVASVAVFSGVAAMSATTSSMKTWSTMRSFKKLACNSLTKNIVSDDDEFSFVEKLEEFEMCVRNVETCSERVFRRLINLRVSLLNISTPTL</sequence>
<dbReference type="Pfam" id="PF03087">
    <property type="entry name" value="BPS1"/>
    <property type="match status" value="1"/>
</dbReference>
<dbReference type="PANTHER" id="PTHR33070">
    <property type="entry name" value="OS06G0725500 PROTEIN"/>
    <property type="match status" value="1"/>
</dbReference>
<protein>
    <submittedName>
        <fullName evidence="2">Uncharacterized protein</fullName>
    </submittedName>
</protein>
<dbReference type="InterPro" id="IPR004320">
    <property type="entry name" value="BPS1_pln"/>
</dbReference>
<accession>A0A9Q0CEQ8</accession>
<dbReference type="GO" id="GO:0048367">
    <property type="term" value="P:shoot system development"/>
    <property type="evidence" value="ECO:0007669"/>
    <property type="project" value="InterPro"/>
</dbReference>
<gene>
    <name evidence="2" type="ORF">LUZ63_009272</name>
</gene>
<organism evidence="2 3">
    <name type="scientific">Rhynchospora breviuscula</name>
    <dbReference type="NCBI Taxonomy" id="2022672"/>
    <lineage>
        <taxon>Eukaryota</taxon>
        <taxon>Viridiplantae</taxon>
        <taxon>Streptophyta</taxon>
        <taxon>Embryophyta</taxon>
        <taxon>Tracheophyta</taxon>
        <taxon>Spermatophyta</taxon>
        <taxon>Magnoliopsida</taxon>
        <taxon>Liliopsida</taxon>
        <taxon>Poales</taxon>
        <taxon>Cyperaceae</taxon>
        <taxon>Cyperoideae</taxon>
        <taxon>Rhynchosporeae</taxon>
        <taxon>Rhynchospora</taxon>
    </lineage>
</organism>
<proteinExistence type="predicted"/>
<evidence type="ECO:0000313" key="3">
    <source>
        <dbReference type="Proteomes" id="UP001151287"/>
    </source>
</evidence>